<dbReference type="GO" id="GO:0003677">
    <property type="term" value="F:DNA binding"/>
    <property type="evidence" value="ECO:0007669"/>
    <property type="project" value="InterPro"/>
</dbReference>
<dbReference type="Proteomes" id="UP000219522">
    <property type="component" value="Unassembled WGS sequence"/>
</dbReference>
<evidence type="ECO:0000313" key="2">
    <source>
        <dbReference type="EMBL" id="SOE81012.1"/>
    </source>
</evidence>
<proteinExistence type="predicted"/>
<organism evidence="2 3">
    <name type="scientific">Caballeronia arationis</name>
    <dbReference type="NCBI Taxonomy" id="1777142"/>
    <lineage>
        <taxon>Bacteria</taxon>
        <taxon>Pseudomonadati</taxon>
        <taxon>Pseudomonadota</taxon>
        <taxon>Betaproteobacteria</taxon>
        <taxon>Burkholderiales</taxon>
        <taxon>Burkholderiaceae</taxon>
        <taxon>Caballeronia</taxon>
    </lineage>
</organism>
<gene>
    <name evidence="2" type="ORF">SAMN05446927_4266</name>
</gene>
<evidence type="ECO:0000313" key="3">
    <source>
        <dbReference type="Proteomes" id="UP000219522"/>
    </source>
</evidence>
<sequence>MFNLVNHVRIAVEKIGGPTRAANLASVSNATIHLWLNNGRIPNIDKANLVAKAAGIDVQLLRGT</sequence>
<name>A0A7Z7N4E3_9BURK</name>
<dbReference type="InterPro" id="IPR001387">
    <property type="entry name" value="Cro/C1-type_HTH"/>
</dbReference>
<keyword evidence="3" id="KW-1185">Reference proteome</keyword>
<dbReference type="EMBL" id="OCSU01000002">
    <property type="protein sequence ID" value="SOE81012.1"/>
    <property type="molecule type" value="Genomic_DNA"/>
</dbReference>
<dbReference type="AlphaFoldDB" id="A0A7Z7N4E3"/>
<reference evidence="2 3" key="1">
    <citation type="submission" date="2017-09" db="EMBL/GenBank/DDBJ databases">
        <authorList>
            <person name="Varghese N."/>
            <person name="Submissions S."/>
        </authorList>
    </citation>
    <scope>NUCLEOTIDE SEQUENCE [LARGE SCALE GENOMIC DNA]</scope>
    <source>
        <strain evidence="2 3">OK806</strain>
    </source>
</reference>
<dbReference type="InterPro" id="IPR010982">
    <property type="entry name" value="Lambda_DNA-bd_dom_sf"/>
</dbReference>
<accession>A0A7Z7N4E3</accession>
<feature type="domain" description="HTH cro/C1-type" evidence="1">
    <location>
        <begin position="22"/>
        <end position="61"/>
    </location>
</feature>
<dbReference type="Gene3D" id="1.10.260.40">
    <property type="entry name" value="lambda repressor-like DNA-binding domains"/>
    <property type="match status" value="1"/>
</dbReference>
<dbReference type="SUPFAM" id="SSF47413">
    <property type="entry name" value="lambda repressor-like DNA-binding domains"/>
    <property type="match status" value="1"/>
</dbReference>
<evidence type="ECO:0000259" key="1">
    <source>
        <dbReference type="PROSITE" id="PS50943"/>
    </source>
</evidence>
<comment type="caution">
    <text evidence="2">The sequence shown here is derived from an EMBL/GenBank/DDBJ whole genome shotgun (WGS) entry which is preliminary data.</text>
</comment>
<dbReference type="PROSITE" id="PS50943">
    <property type="entry name" value="HTH_CROC1"/>
    <property type="match status" value="1"/>
</dbReference>
<protein>
    <recommendedName>
        <fullName evidence="1">HTH cro/C1-type domain-containing protein</fullName>
    </recommendedName>
</protein>